<organism evidence="2 3">
    <name type="scientific">Microbulbifer epialgicus</name>
    <dbReference type="NCBI Taxonomy" id="393907"/>
    <lineage>
        <taxon>Bacteria</taxon>
        <taxon>Pseudomonadati</taxon>
        <taxon>Pseudomonadota</taxon>
        <taxon>Gammaproteobacteria</taxon>
        <taxon>Cellvibrionales</taxon>
        <taxon>Microbulbiferaceae</taxon>
        <taxon>Microbulbifer</taxon>
    </lineage>
</organism>
<proteinExistence type="predicted"/>
<dbReference type="Gene3D" id="2.170.130.10">
    <property type="entry name" value="TonB-dependent receptor, plug domain"/>
    <property type="match status" value="1"/>
</dbReference>
<evidence type="ECO:0000313" key="3">
    <source>
        <dbReference type="Proteomes" id="UP001569428"/>
    </source>
</evidence>
<gene>
    <name evidence="2" type="ORF">ACCI49_14010</name>
</gene>
<name>A0ABV4P1Z5_9GAMM</name>
<feature type="domain" description="TonB-dependent receptor plug" evidence="1">
    <location>
        <begin position="2"/>
        <end position="81"/>
    </location>
</feature>
<sequence length="388" mass="42593">MIGRVGDSTVAAALRRVSGLSLVSSKFVYVRGLGERYSSTTLNGATVPSPDLTRNVIPLDLFPTSIVDSLAVQKSYSADQAASFGGGNVDIRTKGIPDDLTYSVELGTGTYTETDSEALSYQGGDDGVFGTDEGTRALPDEISAALKRFRGGLSTSDIRKVLIEEGNQYASEQEADVGAQALNRKLALNLNRNISIEEGSTDPDGDVKASVGNRFYLDENWELGFLAGASYKSQWREAERTQRNFGAPDEQVNYRRKSTYSVDISGNFNLGLRFADEHAIESTSLFLCNTDDETSITDYFNENRQVSDGSGYREYLLKYEERELALNQVQGSHSLGPETRTLLPLEFFNWVPEELVFDWFFSDATATTDIPNQDDGSIRICCEHAAGL</sequence>
<dbReference type="PANTHER" id="PTHR40980">
    <property type="entry name" value="PLUG DOMAIN-CONTAINING PROTEIN"/>
    <property type="match status" value="1"/>
</dbReference>
<dbReference type="SUPFAM" id="SSF56935">
    <property type="entry name" value="Porins"/>
    <property type="match status" value="1"/>
</dbReference>
<reference evidence="2 3" key="1">
    <citation type="submission" date="2024-08" db="EMBL/GenBank/DDBJ databases">
        <authorList>
            <person name="Ishaq N."/>
        </authorList>
    </citation>
    <scope>NUCLEOTIDE SEQUENCE [LARGE SCALE GENOMIC DNA]</scope>
    <source>
        <strain evidence="2 3">DSM 18651</strain>
    </source>
</reference>
<evidence type="ECO:0000313" key="2">
    <source>
        <dbReference type="EMBL" id="MFA0812029.1"/>
    </source>
</evidence>
<dbReference type="EMBL" id="JBGMEK010000031">
    <property type="protein sequence ID" value="MFA0812029.1"/>
    <property type="molecule type" value="Genomic_DNA"/>
</dbReference>
<dbReference type="Pfam" id="PF07715">
    <property type="entry name" value="Plug"/>
    <property type="match status" value="1"/>
</dbReference>
<dbReference type="InterPro" id="IPR037066">
    <property type="entry name" value="Plug_dom_sf"/>
</dbReference>
<keyword evidence="2" id="KW-0675">Receptor</keyword>
<dbReference type="PANTHER" id="PTHR40980:SF5">
    <property type="entry name" value="TONB-DEPENDENT RECEPTOR"/>
    <property type="match status" value="1"/>
</dbReference>
<dbReference type="RefSeq" id="WP_371839644.1">
    <property type="nucleotide sequence ID" value="NZ_JBGMEK010000031.1"/>
</dbReference>
<protein>
    <submittedName>
        <fullName evidence="2">TonB-dependent receptor plug domain-containing protein</fullName>
    </submittedName>
</protein>
<keyword evidence="3" id="KW-1185">Reference proteome</keyword>
<dbReference type="Proteomes" id="UP001569428">
    <property type="component" value="Unassembled WGS sequence"/>
</dbReference>
<dbReference type="InterPro" id="IPR012910">
    <property type="entry name" value="Plug_dom"/>
</dbReference>
<evidence type="ECO:0000259" key="1">
    <source>
        <dbReference type="Pfam" id="PF07715"/>
    </source>
</evidence>
<comment type="caution">
    <text evidence="2">The sequence shown here is derived from an EMBL/GenBank/DDBJ whole genome shotgun (WGS) entry which is preliminary data.</text>
</comment>
<accession>A0ABV4P1Z5</accession>